<reference evidence="1" key="1">
    <citation type="submission" date="2014-11" db="EMBL/GenBank/DDBJ databases">
        <authorList>
            <person name="Amaro Gonzalez C."/>
        </authorList>
    </citation>
    <scope>NUCLEOTIDE SEQUENCE</scope>
</reference>
<reference evidence="1" key="2">
    <citation type="journal article" date="2015" name="Fish Shellfish Immunol.">
        <title>Early steps in the European eel (Anguilla anguilla)-Vibrio vulnificus interaction in the gills: Role of the RtxA13 toxin.</title>
        <authorList>
            <person name="Callol A."/>
            <person name="Pajuelo D."/>
            <person name="Ebbesson L."/>
            <person name="Teles M."/>
            <person name="MacKenzie S."/>
            <person name="Amaro C."/>
        </authorList>
    </citation>
    <scope>NUCLEOTIDE SEQUENCE</scope>
</reference>
<dbReference type="EMBL" id="GBXM01015912">
    <property type="protein sequence ID" value="JAH92665.1"/>
    <property type="molecule type" value="Transcribed_RNA"/>
</dbReference>
<organism evidence="1">
    <name type="scientific">Anguilla anguilla</name>
    <name type="common">European freshwater eel</name>
    <name type="synonym">Muraena anguilla</name>
    <dbReference type="NCBI Taxonomy" id="7936"/>
    <lineage>
        <taxon>Eukaryota</taxon>
        <taxon>Metazoa</taxon>
        <taxon>Chordata</taxon>
        <taxon>Craniata</taxon>
        <taxon>Vertebrata</taxon>
        <taxon>Euteleostomi</taxon>
        <taxon>Actinopterygii</taxon>
        <taxon>Neopterygii</taxon>
        <taxon>Teleostei</taxon>
        <taxon>Anguilliformes</taxon>
        <taxon>Anguillidae</taxon>
        <taxon>Anguilla</taxon>
    </lineage>
</organism>
<sequence>METLTFCLVFSSGQNGLVWVLEKVLLGRGICNHFWADYFTLTLNYFIFVVHIT</sequence>
<dbReference type="AlphaFoldDB" id="A0A0E9WSY9"/>
<protein>
    <submittedName>
        <fullName evidence="1">Uncharacterized protein</fullName>
    </submittedName>
</protein>
<proteinExistence type="predicted"/>
<evidence type="ECO:0000313" key="1">
    <source>
        <dbReference type="EMBL" id="JAH92665.1"/>
    </source>
</evidence>
<accession>A0A0E9WSY9</accession>
<name>A0A0E9WSY9_ANGAN</name>